<dbReference type="Gene3D" id="2.40.170.20">
    <property type="entry name" value="TonB-dependent receptor, beta-barrel domain"/>
    <property type="match status" value="1"/>
</dbReference>
<proteinExistence type="inferred from homology"/>
<keyword evidence="3 7" id="KW-1134">Transmembrane beta strand</keyword>
<organism evidence="9 10">
    <name type="scientific">Pedobacter mendelii</name>
    <dbReference type="NCBI Taxonomy" id="1908240"/>
    <lineage>
        <taxon>Bacteria</taxon>
        <taxon>Pseudomonadati</taxon>
        <taxon>Bacteroidota</taxon>
        <taxon>Sphingobacteriia</taxon>
        <taxon>Sphingobacteriales</taxon>
        <taxon>Sphingobacteriaceae</taxon>
        <taxon>Pedobacter</taxon>
    </lineage>
</organism>
<evidence type="ECO:0000256" key="2">
    <source>
        <dbReference type="ARBA" id="ARBA00022448"/>
    </source>
</evidence>
<evidence type="ECO:0000256" key="5">
    <source>
        <dbReference type="ARBA" id="ARBA00023136"/>
    </source>
</evidence>
<keyword evidence="6 7" id="KW-0998">Cell outer membrane</keyword>
<dbReference type="SUPFAM" id="SSF49464">
    <property type="entry name" value="Carboxypeptidase regulatory domain-like"/>
    <property type="match status" value="1"/>
</dbReference>
<keyword evidence="2 7" id="KW-0813">Transport</keyword>
<dbReference type="InterPro" id="IPR012910">
    <property type="entry name" value="Plug_dom"/>
</dbReference>
<dbReference type="InterPro" id="IPR039426">
    <property type="entry name" value="TonB-dep_rcpt-like"/>
</dbReference>
<protein>
    <submittedName>
        <fullName evidence="9">SusC/RagA family TonB-linked outer membrane protein</fullName>
    </submittedName>
</protein>
<dbReference type="InterPro" id="IPR008969">
    <property type="entry name" value="CarboxyPept-like_regulatory"/>
</dbReference>
<dbReference type="NCBIfam" id="TIGR04057">
    <property type="entry name" value="SusC_RagA_signa"/>
    <property type="match status" value="1"/>
</dbReference>
<dbReference type="InterPro" id="IPR037066">
    <property type="entry name" value="Plug_dom_sf"/>
</dbReference>
<evidence type="ECO:0000256" key="7">
    <source>
        <dbReference type="PROSITE-ProRule" id="PRU01360"/>
    </source>
</evidence>
<dbReference type="SUPFAM" id="SSF56935">
    <property type="entry name" value="Porins"/>
    <property type="match status" value="1"/>
</dbReference>
<reference evidence="10" key="1">
    <citation type="journal article" date="2019" name="Int. J. Syst. Evol. Microbiol.">
        <title>The Global Catalogue of Microorganisms (GCM) 10K type strain sequencing project: providing services to taxonomists for standard genome sequencing and annotation.</title>
        <authorList>
            <consortium name="The Broad Institute Genomics Platform"/>
            <consortium name="The Broad Institute Genome Sequencing Center for Infectious Disease"/>
            <person name="Wu L."/>
            <person name="Ma J."/>
        </authorList>
    </citation>
    <scope>NUCLEOTIDE SEQUENCE [LARGE SCALE GENOMIC DNA]</scope>
    <source>
        <strain evidence="10">CCM 8939</strain>
    </source>
</reference>
<evidence type="ECO:0000256" key="6">
    <source>
        <dbReference type="ARBA" id="ARBA00023237"/>
    </source>
</evidence>
<evidence type="ECO:0000256" key="1">
    <source>
        <dbReference type="ARBA" id="ARBA00004571"/>
    </source>
</evidence>
<keyword evidence="4 7" id="KW-0812">Transmembrane</keyword>
<evidence type="ECO:0000313" key="9">
    <source>
        <dbReference type="EMBL" id="GGI29089.1"/>
    </source>
</evidence>
<dbReference type="Pfam" id="PF07715">
    <property type="entry name" value="Plug"/>
    <property type="match status" value="1"/>
</dbReference>
<dbReference type="Gene3D" id="2.170.130.10">
    <property type="entry name" value="TonB-dependent receptor, plug domain"/>
    <property type="match status" value="1"/>
</dbReference>
<evidence type="ECO:0000256" key="4">
    <source>
        <dbReference type="ARBA" id="ARBA00022692"/>
    </source>
</evidence>
<sequence length="1058" mass="118571">MRIYIILILIGCFHVTIKAQDLKGTVLNEHGLPISRVAISASNLQTKVITDNEGNYNIKIPAGKYRLSFKYVGYKTIDTNIILPTKEALNIIMYTSSTQLEEVNINTGYQIVDKSRASGSFYQVQQAQLNQSVRPDILGRLENITSSLQVDKRAGDGITYQIRGLGTLDPVSRMPLIVLDNFPYEGNINNINPNDIESVTVLKDAAASAIWGARAGNGVIVLTSKKGKIGTGLQIDFNASINVQGKPDIFKASQLSPKATVDLEKMLFDNGYYDDRFSDFRNPFIPEVAEVLNDSRSGIITNDLAQQKLAELSQQDVRDDMLKYLYQNAVAQQYALSLAGNSGALNYRLSGGVDNNLNSLVGNKDRRYTMRSDNNISLNKNWKLQAGISLTSSNSDKNSQGAYGAFRSSDGSLAAYGRLADDAGNALPVNLFYRGGFTDTVGNGRLLDWKYRPLEELNNSDRTTQLWDVLLNLGSNYRISKWLSADVKYQYQQSNEQAPQYNSEATYYTRDLINRFTVLGSNNITYNLPRGGIFRTANTDKKSSSIRAQLNFNHSWGQHDISGIIGAERRQINQRTDNIMLYGYNPETLNSVPVDNVNAYPTYRSLSSSRYIPAAGIPSETLNRYVSVYANAGYTYKQRYTLTGSIRRDASNLFGVQTNQRWVPLWSVGGIWKIDSEPFYAMDWLNALSLRFSYGFSGNVNNNTSALTRITYSAATGSPINKAYVTVSAPPNPYLRWEQTEQTNIGLDFGIKKNRLTGSVDVFNKYSFDLMNTVYTDATSGFSYVNLNSAAIKAKGLDLVLNSRNVEGNFNWQSSLLLSYVDYKVVGNENPFGTDGFVSDGAIVFPVLGYNPYEIVSYKWAGLDPANGNPRGYVKGQVSTDYNAIALNPLTEQVVHGTAVPPVFGNLRNTFGWKNLSLTLNVRYKFGYYFRRPSLNYTGTFQNSNGFAEFEQRWQKPGDELKTNVPSMIYPADAMRDNFYNLSDINVERGDHIRLEDVYLSYQWKPTKIHIIKQATFYLYSNQLNLILWRANKLKLDPDVIYQVRNRVNFAAGIKANF</sequence>
<keyword evidence="10" id="KW-1185">Reference proteome</keyword>
<gene>
    <name evidence="9" type="ORF">GCM10008119_35890</name>
</gene>
<name>A0ABQ2BQI6_9SPHI</name>
<dbReference type="NCBIfam" id="TIGR04056">
    <property type="entry name" value="OMP_RagA_SusC"/>
    <property type="match status" value="1"/>
</dbReference>
<dbReference type="RefSeq" id="WP_188417127.1">
    <property type="nucleotide sequence ID" value="NZ_BMDJ01000014.1"/>
</dbReference>
<evidence type="ECO:0000259" key="8">
    <source>
        <dbReference type="Pfam" id="PF07715"/>
    </source>
</evidence>
<dbReference type="Pfam" id="PF13715">
    <property type="entry name" value="CarbopepD_reg_2"/>
    <property type="match status" value="1"/>
</dbReference>
<comment type="caution">
    <text evidence="9">The sequence shown here is derived from an EMBL/GenBank/DDBJ whole genome shotgun (WGS) entry which is preliminary data.</text>
</comment>
<comment type="similarity">
    <text evidence="7">Belongs to the TonB-dependent receptor family.</text>
</comment>
<dbReference type="InterPro" id="IPR023997">
    <property type="entry name" value="TonB-dep_OMP_SusC/RagA_CS"/>
</dbReference>
<comment type="subcellular location">
    <subcellularLocation>
        <location evidence="1 7">Cell outer membrane</location>
        <topology evidence="1 7">Multi-pass membrane protein</topology>
    </subcellularLocation>
</comment>
<dbReference type="PROSITE" id="PS52016">
    <property type="entry name" value="TONB_DEPENDENT_REC_3"/>
    <property type="match status" value="1"/>
</dbReference>
<evidence type="ECO:0000313" key="10">
    <source>
        <dbReference type="Proteomes" id="UP000645390"/>
    </source>
</evidence>
<dbReference type="Gene3D" id="2.60.40.1120">
    <property type="entry name" value="Carboxypeptidase-like, regulatory domain"/>
    <property type="match status" value="1"/>
</dbReference>
<evidence type="ECO:0000256" key="3">
    <source>
        <dbReference type="ARBA" id="ARBA00022452"/>
    </source>
</evidence>
<dbReference type="InterPro" id="IPR036942">
    <property type="entry name" value="Beta-barrel_TonB_sf"/>
</dbReference>
<dbReference type="EMBL" id="BMDJ01000014">
    <property type="protein sequence ID" value="GGI29089.1"/>
    <property type="molecule type" value="Genomic_DNA"/>
</dbReference>
<dbReference type="InterPro" id="IPR023996">
    <property type="entry name" value="TonB-dep_OMP_SusC/RagA"/>
</dbReference>
<dbReference type="Proteomes" id="UP000645390">
    <property type="component" value="Unassembled WGS sequence"/>
</dbReference>
<keyword evidence="5 7" id="KW-0472">Membrane</keyword>
<feature type="domain" description="TonB-dependent receptor plug" evidence="8">
    <location>
        <begin position="114"/>
        <end position="219"/>
    </location>
</feature>
<accession>A0ABQ2BQI6</accession>